<evidence type="ECO:0000313" key="2">
    <source>
        <dbReference type="EMBL" id="CAL1680713.1"/>
    </source>
</evidence>
<dbReference type="EMBL" id="OZ034825">
    <property type="protein sequence ID" value="CAL1680713.1"/>
    <property type="molecule type" value="Genomic_DNA"/>
</dbReference>
<keyword evidence="3" id="KW-1185">Reference proteome</keyword>
<feature type="compositionally biased region" description="Basic residues" evidence="1">
    <location>
        <begin position="36"/>
        <end position="48"/>
    </location>
</feature>
<dbReference type="AlphaFoldDB" id="A0AAV2NKJ7"/>
<protein>
    <submittedName>
        <fullName evidence="2">Uncharacterized protein</fullName>
    </submittedName>
</protein>
<sequence>MRRIVSVEASSLRFSLDSKYNQALLHFPRDHADGSRRRRRRRRQSKGGKRWDPFTRVDFAHELYTERYSMSGTKFTRSGRTDRSNATIIGAELLDLAERRVSKRTKWSRNDSSRPVAL</sequence>
<dbReference type="Proteomes" id="UP001497644">
    <property type="component" value="Chromosome 2"/>
</dbReference>
<organism evidence="2 3">
    <name type="scientific">Lasius platythorax</name>
    <dbReference type="NCBI Taxonomy" id="488582"/>
    <lineage>
        <taxon>Eukaryota</taxon>
        <taxon>Metazoa</taxon>
        <taxon>Ecdysozoa</taxon>
        <taxon>Arthropoda</taxon>
        <taxon>Hexapoda</taxon>
        <taxon>Insecta</taxon>
        <taxon>Pterygota</taxon>
        <taxon>Neoptera</taxon>
        <taxon>Endopterygota</taxon>
        <taxon>Hymenoptera</taxon>
        <taxon>Apocrita</taxon>
        <taxon>Aculeata</taxon>
        <taxon>Formicoidea</taxon>
        <taxon>Formicidae</taxon>
        <taxon>Formicinae</taxon>
        <taxon>Lasius</taxon>
        <taxon>Lasius</taxon>
    </lineage>
</organism>
<feature type="region of interest" description="Disordered" evidence="1">
    <location>
        <begin position="27"/>
        <end position="50"/>
    </location>
</feature>
<proteinExistence type="predicted"/>
<evidence type="ECO:0000313" key="3">
    <source>
        <dbReference type="Proteomes" id="UP001497644"/>
    </source>
</evidence>
<accession>A0AAV2NKJ7</accession>
<evidence type="ECO:0000256" key="1">
    <source>
        <dbReference type="SAM" id="MobiDB-lite"/>
    </source>
</evidence>
<reference evidence="2" key="1">
    <citation type="submission" date="2024-04" db="EMBL/GenBank/DDBJ databases">
        <authorList>
            <consortium name="Molecular Ecology Group"/>
        </authorList>
    </citation>
    <scope>NUCLEOTIDE SEQUENCE</scope>
</reference>
<gene>
    <name evidence="2" type="ORF">LPLAT_LOCUS6689</name>
</gene>
<name>A0AAV2NKJ7_9HYME</name>